<sequence>SFTHSGYPRGADDQTSSCSNQPGHSRDDDNNDDQTNTHNGYSGDEDKEVNEKQIKHPCFQELNIWVQVMNVPLNWLSTDVGIKIGTVFKEVDNAVITNYGNHGGKFLRLLVTPDLMEPVPRCTNVRLGEEVVTISFRYEKLRNLCHYCGHIGHLEKGCFKKVDDIKARCLKEGQYGDWLRAPEGQYWASNNNFTTGSRSPPRSPSNSQHPSSPTHTENQDHMGNQASHEQQLIVHSAESNPALKSSTHGSSSSSHTALCKPLELSKAPIIQEDLQNQWMLKQESFFYQSSVFPRLLLQAKASLQLGKGSETKKADFKDRMSLILNYNPQS</sequence>
<evidence type="ECO:0000313" key="4">
    <source>
        <dbReference type="Proteomes" id="UP001153555"/>
    </source>
</evidence>
<feature type="non-terminal residue" evidence="3">
    <location>
        <position position="330"/>
    </location>
</feature>
<feature type="domain" description="Zinc knuckle CX2CX4HX4C" evidence="2">
    <location>
        <begin position="128"/>
        <end position="158"/>
    </location>
</feature>
<feature type="region of interest" description="Disordered" evidence="1">
    <location>
        <begin position="189"/>
        <end position="230"/>
    </location>
</feature>
<dbReference type="PANTHER" id="PTHR31286:SF178">
    <property type="entry name" value="DUF4283 DOMAIN-CONTAINING PROTEIN"/>
    <property type="match status" value="1"/>
</dbReference>
<name>A0A9N7NVW7_STRHE</name>
<evidence type="ECO:0000259" key="2">
    <source>
        <dbReference type="Pfam" id="PF14392"/>
    </source>
</evidence>
<feature type="region of interest" description="Disordered" evidence="1">
    <location>
        <begin position="1"/>
        <end position="48"/>
    </location>
</feature>
<reference evidence="3" key="1">
    <citation type="submission" date="2019-12" db="EMBL/GenBank/DDBJ databases">
        <authorList>
            <person name="Scholes J."/>
        </authorList>
    </citation>
    <scope>NUCLEOTIDE SEQUENCE</scope>
</reference>
<comment type="caution">
    <text evidence="3">The sequence shown here is derived from an EMBL/GenBank/DDBJ whole genome shotgun (WGS) entry which is preliminary data.</text>
</comment>
<protein>
    <recommendedName>
        <fullName evidence="2">Zinc knuckle CX2CX4HX4C domain-containing protein</fullName>
    </recommendedName>
</protein>
<dbReference type="PANTHER" id="PTHR31286">
    <property type="entry name" value="GLYCINE-RICH CELL WALL STRUCTURAL PROTEIN 1.8-LIKE"/>
    <property type="match status" value="1"/>
</dbReference>
<evidence type="ECO:0000256" key="1">
    <source>
        <dbReference type="SAM" id="MobiDB-lite"/>
    </source>
</evidence>
<feature type="compositionally biased region" description="Low complexity" evidence="1">
    <location>
        <begin position="197"/>
        <end position="213"/>
    </location>
</feature>
<dbReference type="EMBL" id="CACSLK010031655">
    <property type="protein sequence ID" value="CAA0840060.1"/>
    <property type="molecule type" value="Genomic_DNA"/>
</dbReference>
<dbReference type="AlphaFoldDB" id="A0A9N7NVW7"/>
<dbReference type="InterPro" id="IPR025836">
    <property type="entry name" value="Zn_knuckle_CX2CX4HX4C"/>
</dbReference>
<organism evidence="3 4">
    <name type="scientific">Striga hermonthica</name>
    <name type="common">Purple witchweed</name>
    <name type="synonym">Buchnera hermonthica</name>
    <dbReference type="NCBI Taxonomy" id="68872"/>
    <lineage>
        <taxon>Eukaryota</taxon>
        <taxon>Viridiplantae</taxon>
        <taxon>Streptophyta</taxon>
        <taxon>Embryophyta</taxon>
        <taxon>Tracheophyta</taxon>
        <taxon>Spermatophyta</taxon>
        <taxon>Magnoliopsida</taxon>
        <taxon>eudicotyledons</taxon>
        <taxon>Gunneridae</taxon>
        <taxon>Pentapetalae</taxon>
        <taxon>asterids</taxon>
        <taxon>lamiids</taxon>
        <taxon>Lamiales</taxon>
        <taxon>Orobanchaceae</taxon>
        <taxon>Buchnereae</taxon>
        <taxon>Striga</taxon>
    </lineage>
</organism>
<dbReference type="Pfam" id="PF14392">
    <property type="entry name" value="zf-CCHC_4"/>
    <property type="match status" value="1"/>
</dbReference>
<feature type="compositionally biased region" description="Polar residues" evidence="1">
    <location>
        <begin position="221"/>
        <end position="230"/>
    </location>
</feature>
<keyword evidence="4" id="KW-1185">Reference proteome</keyword>
<dbReference type="Proteomes" id="UP001153555">
    <property type="component" value="Unassembled WGS sequence"/>
</dbReference>
<dbReference type="InterPro" id="IPR040256">
    <property type="entry name" value="At4g02000-like"/>
</dbReference>
<feature type="non-terminal residue" evidence="3">
    <location>
        <position position="1"/>
    </location>
</feature>
<proteinExistence type="predicted"/>
<feature type="compositionally biased region" description="Polar residues" evidence="1">
    <location>
        <begin position="13"/>
        <end position="23"/>
    </location>
</feature>
<accession>A0A9N7NVW7</accession>
<gene>
    <name evidence="3" type="ORF">SHERM_06517</name>
</gene>
<dbReference type="OrthoDB" id="1080235at2759"/>
<evidence type="ECO:0000313" key="3">
    <source>
        <dbReference type="EMBL" id="CAA0840060.1"/>
    </source>
</evidence>